<feature type="compositionally biased region" description="Basic and acidic residues" evidence="1">
    <location>
        <begin position="807"/>
        <end position="822"/>
    </location>
</feature>
<evidence type="ECO:0000313" key="2">
    <source>
        <dbReference type="EMBL" id="KAB8302083.1"/>
    </source>
</evidence>
<reference evidence="2 3" key="1">
    <citation type="submission" date="2019-06" db="EMBL/GenBank/DDBJ databases">
        <title>Genome Sequence of the Brown Rot Fungal Pathogen Monilinia laxa.</title>
        <authorList>
            <person name="De Miccolis Angelini R.M."/>
            <person name="Landi L."/>
            <person name="Abate D."/>
            <person name="Pollastro S."/>
            <person name="Romanazzi G."/>
            <person name="Faretra F."/>
        </authorList>
    </citation>
    <scope>NUCLEOTIDE SEQUENCE [LARGE SCALE GENOMIC DNA]</scope>
    <source>
        <strain evidence="2 3">Mlax316</strain>
    </source>
</reference>
<dbReference type="EMBL" id="VIGI01000003">
    <property type="protein sequence ID" value="KAB8302083.1"/>
    <property type="molecule type" value="Genomic_DNA"/>
</dbReference>
<feature type="compositionally biased region" description="Acidic residues" evidence="1">
    <location>
        <begin position="793"/>
        <end position="806"/>
    </location>
</feature>
<proteinExistence type="predicted"/>
<evidence type="ECO:0000313" key="3">
    <source>
        <dbReference type="Proteomes" id="UP000326757"/>
    </source>
</evidence>
<feature type="compositionally biased region" description="Polar residues" evidence="1">
    <location>
        <begin position="896"/>
        <end position="907"/>
    </location>
</feature>
<comment type="caution">
    <text evidence="2">The sequence shown here is derived from an EMBL/GenBank/DDBJ whole genome shotgun (WGS) entry which is preliminary data.</text>
</comment>
<feature type="compositionally biased region" description="Polar residues" evidence="1">
    <location>
        <begin position="196"/>
        <end position="216"/>
    </location>
</feature>
<dbReference type="Proteomes" id="UP000326757">
    <property type="component" value="Unassembled WGS sequence"/>
</dbReference>
<feature type="compositionally biased region" description="Basic and acidic residues" evidence="1">
    <location>
        <begin position="372"/>
        <end position="485"/>
    </location>
</feature>
<feature type="compositionally biased region" description="Acidic residues" evidence="1">
    <location>
        <begin position="987"/>
        <end position="997"/>
    </location>
</feature>
<protein>
    <recommendedName>
        <fullName evidence="4">Nucleolar protein Dnt1-like N-terminal domain-containing protein</fullName>
    </recommendedName>
</protein>
<evidence type="ECO:0008006" key="4">
    <source>
        <dbReference type="Google" id="ProtNLM"/>
    </source>
</evidence>
<name>A0A5N6KEB4_MONLA</name>
<feature type="compositionally biased region" description="Polar residues" evidence="1">
    <location>
        <begin position="1021"/>
        <end position="1034"/>
    </location>
</feature>
<feature type="compositionally biased region" description="Polar residues" evidence="1">
    <location>
        <begin position="869"/>
        <end position="882"/>
    </location>
</feature>
<feature type="region of interest" description="Disordered" evidence="1">
    <location>
        <begin position="121"/>
        <end position="1005"/>
    </location>
</feature>
<feature type="compositionally biased region" description="Polar residues" evidence="1">
    <location>
        <begin position="245"/>
        <end position="261"/>
    </location>
</feature>
<feature type="compositionally biased region" description="Polar residues" evidence="1">
    <location>
        <begin position="486"/>
        <end position="501"/>
    </location>
</feature>
<feature type="compositionally biased region" description="Basic and acidic residues" evidence="1">
    <location>
        <begin position="1061"/>
        <end position="1070"/>
    </location>
</feature>
<keyword evidence="3" id="KW-1185">Reference proteome</keyword>
<feature type="compositionally biased region" description="Polar residues" evidence="1">
    <location>
        <begin position="335"/>
        <end position="360"/>
    </location>
</feature>
<feature type="compositionally biased region" description="Acidic residues" evidence="1">
    <location>
        <begin position="939"/>
        <end position="957"/>
    </location>
</feature>
<dbReference type="OrthoDB" id="3526078at2759"/>
<feature type="region of interest" description="Disordered" evidence="1">
    <location>
        <begin position="1021"/>
        <end position="1070"/>
    </location>
</feature>
<feature type="compositionally biased region" description="Polar residues" evidence="1">
    <location>
        <begin position="584"/>
        <end position="601"/>
    </location>
</feature>
<feature type="compositionally biased region" description="Polar residues" evidence="1">
    <location>
        <begin position="291"/>
        <end position="302"/>
    </location>
</feature>
<dbReference type="AlphaFoldDB" id="A0A5N6KEB4"/>
<feature type="compositionally biased region" description="Acidic residues" evidence="1">
    <location>
        <begin position="827"/>
        <end position="845"/>
    </location>
</feature>
<feature type="compositionally biased region" description="Low complexity" evidence="1">
    <location>
        <begin position="524"/>
        <end position="541"/>
    </location>
</feature>
<gene>
    <name evidence="2" type="ORF">EYC80_005534</name>
</gene>
<feature type="compositionally biased region" description="Acidic residues" evidence="1">
    <location>
        <begin position="707"/>
        <end position="719"/>
    </location>
</feature>
<evidence type="ECO:0000256" key="1">
    <source>
        <dbReference type="SAM" id="MobiDB-lite"/>
    </source>
</evidence>
<sequence>MESPSSPGFSLRVKVFTPDAAEEKDRPIRCFRVITSPNITIREFCTEASRVHEINYGQPLAIKKCMDDELFDVTQNDLLGPLFPNMSTIRIIKAPNKANIRDSLPPTSALRFNPISVLGQKRDRSPLNGNVESFWNPQKRQRTAIDPDHPIPSRELDSWAGGRLEGIPEKPETIIPDSQQSAVLGHEDEDEDQDNDTVQNFSANNTNAQSNKSSRGLVNPFQEPPPRIQGTPRSSAGVKRASYHIQKTTDGGRSVSTSATSPMAGETQLPQSHSKSTKKQKPLEKILPGAKSSTPQNRSPRNAVSIYDDFGTDTEEPTEQQSKLSFKKSPEAGLPNSQKLAVLPLNNNRSASKAFQSISTPKELPLTPKSKRREEEIRQNKDSEEASKEARAAAAKAADERRRQSEREAVAAKAERMRREKSEERKAEEKQKQATKKQKEEAALGAQRLKDEKDKLRKEIEEEDKRKAEEESKKAEALESSKRASDTPQGSSKGTPLNKRNTPGVILPRQSSTPHYPRGKKSSLKTSRSSESMRSSSPASKDTSLEAQMPLPSKSPRRVSFDLNETITPAKSLPKKTLVETPKESTTPLASSQAPAQSQTPIPLPKTFRRPDRSATPIKQPPKPSAMNQPPLVAARAGSNVRSATPKPIPPPALQKILTGPKILPKKTVTPEPRKTVTSTPDRSIPAKEKTKSPVKPAEVPLPPSSDDSDSEDSGSEEEVAIKPEPKKSASPRNLRAEPNNNAQSDEDIEMGENQSSPRESRSPVVFHSNAPSGDERKSHTELNQTSESDSSSSEDDSSDEESTDDTTEKETDTKIKTEIKETQASSEDDSDNDDEERKDEDVEMPDAPAQRSSPELPSHTRRNLVTPLKTTNQLQGPSFSSPAKKPTIKPPTFSFGASLSSLNSQKGAMFKPKPLTNGQFAKSKSQLSSQMFNKEFSESESEEDSDSDDSSDDDDVPIPASSQIIPPGQGHRLMAQTAKKIKDAGSDSDSDSDSSSDDAAAMEQARKSLIAQVYQTGMSASQNTLPQSSQISVNGGVGKGKGESAVLGKANGNTKSSRSAGKEFSKKAKDRITNGYDFKSYGSFN</sequence>
<feature type="compositionally biased region" description="Basic and acidic residues" evidence="1">
    <location>
        <begin position="143"/>
        <end position="157"/>
    </location>
</feature>
<accession>A0A5N6KEB4</accession>
<feature type="compositionally biased region" description="Polar residues" evidence="1">
    <location>
        <begin position="917"/>
        <end position="933"/>
    </location>
</feature>
<feature type="compositionally biased region" description="Polar residues" evidence="1">
    <location>
        <begin position="127"/>
        <end position="138"/>
    </location>
</feature>
<organism evidence="2 3">
    <name type="scientific">Monilinia laxa</name>
    <name type="common">Brown rot fungus</name>
    <name type="synonym">Sclerotinia laxa</name>
    <dbReference type="NCBI Taxonomy" id="61186"/>
    <lineage>
        <taxon>Eukaryota</taxon>
        <taxon>Fungi</taxon>
        <taxon>Dikarya</taxon>
        <taxon>Ascomycota</taxon>
        <taxon>Pezizomycotina</taxon>
        <taxon>Leotiomycetes</taxon>
        <taxon>Helotiales</taxon>
        <taxon>Sclerotiniaceae</taxon>
        <taxon>Monilinia</taxon>
    </lineage>
</organism>